<dbReference type="EMBL" id="CAJVQB010010316">
    <property type="protein sequence ID" value="CAG8738740.1"/>
    <property type="molecule type" value="Genomic_DNA"/>
</dbReference>
<reference evidence="1 2" key="1">
    <citation type="submission" date="2021-06" db="EMBL/GenBank/DDBJ databases">
        <authorList>
            <person name="Kallberg Y."/>
            <person name="Tangrot J."/>
            <person name="Rosling A."/>
        </authorList>
    </citation>
    <scope>NUCLEOTIDE SEQUENCE [LARGE SCALE GENOMIC DNA]</scope>
    <source>
        <strain evidence="1 2">120-4 pot B 10/14</strain>
    </source>
</reference>
<accession>A0ABN7V708</accession>
<gene>
    <name evidence="1" type="ORF">GMARGA_LOCUS15149</name>
</gene>
<keyword evidence="2" id="KW-1185">Reference proteome</keyword>
<name>A0ABN7V708_GIGMA</name>
<organism evidence="1 2">
    <name type="scientific">Gigaspora margarita</name>
    <dbReference type="NCBI Taxonomy" id="4874"/>
    <lineage>
        <taxon>Eukaryota</taxon>
        <taxon>Fungi</taxon>
        <taxon>Fungi incertae sedis</taxon>
        <taxon>Mucoromycota</taxon>
        <taxon>Glomeromycotina</taxon>
        <taxon>Glomeromycetes</taxon>
        <taxon>Diversisporales</taxon>
        <taxon>Gigasporaceae</taxon>
        <taxon>Gigaspora</taxon>
    </lineage>
</organism>
<dbReference type="Proteomes" id="UP000789901">
    <property type="component" value="Unassembled WGS sequence"/>
</dbReference>
<proteinExistence type="predicted"/>
<evidence type="ECO:0000313" key="1">
    <source>
        <dbReference type="EMBL" id="CAG8738740.1"/>
    </source>
</evidence>
<evidence type="ECO:0000313" key="2">
    <source>
        <dbReference type="Proteomes" id="UP000789901"/>
    </source>
</evidence>
<comment type="caution">
    <text evidence="1">The sequence shown here is derived from an EMBL/GenBank/DDBJ whole genome shotgun (WGS) entry which is preliminary data.</text>
</comment>
<protein>
    <submittedName>
        <fullName evidence="1">21404_t:CDS:1</fullName>
    </submittedName>
</protein>
<feature type="non-terminal residue" evidence="1">
    <location>
        <position position="1"/>
    </location>
</feature>
<sequence length="153" mass="17769">ATFNTFNLKGESAFLKHWKDIEKPTNCKYLDFWKLTIGIEPELAKIAILKSLHIITPIVSSDFDKCIKDQVNDNNKEDLIVSNADDWIEKINHKNCVENSKDELLLSSNLNQKFLVGMHDIYLAEDPNTKWKLLYIFVDSLEMLAFIEFMSNQ</sequence>